<protein>
    <submittedName>
        <fullName evidence="2">Retrovirus-related Pol polyprotein from transposon TNT 1-94</fullName>
    </submittedName>
</protein>
<dbReference type="EMBL" id="JACGWJ010000012">
    <property type="protein sequence ID" value="KAL0386217.1"/>
    <property type="molecule type" value="Genomic_DNA"/>
</dbReference>
<evidence type="ECO:0000313" key="2">
    <source>
        <dbReference type="EMBL" id="KAL0386217.1"/>
    </source>
</evidence>
<evidence type="ECO:0000259" key="1">
    <source>
        <dbReference type="Pfam" id="PF07727"/>
    </source>
</evidence>
<proteinExistence type="predicted"/>
<accession>A0AAW2S1I0</accession>
<dbReference type="AlphaFoldDB" id="A0AAW2S1I0"/>
<comment type="caution">
    <text evidence="2">The sequence shown here is derived from an EMBL/GenBank/DDBJ whole genome shotgun (WGS) entry which is preliminary data.</text>
</comment>
<gene>
    <name evidence="2" type="ORF">Sradi_3016000</name>
</gene>
<organism evidence="2">
    <name type="scientific">Sesamum radiatum</name>
    <name type="common">Black benniseed</name>
    <dbReference type="NCBI Taxonomy" id="300843"/>
    <lineage>
        <taxon>Eukaryota</taxon>
        <taxon>Viridiplantae</taxon>
        <taxon>Streptophyta</taxon>
        <taxon>Embryophyta</taxon>
        <taxon>Tracheophyta</taxon>
        <taxon>Spermatophyta</taxon>
        <taxon>Magnoliopsida</taxon>
        <taxon>eudicotyledons</taxon>
        <taxon>Gunneridae</taxon>
        <taxon>Pentapetalae</taxon>
        <taxon>asterids</taxon>
        <taxon>lamiids</taxon>
        <taxon>Lamiales</taxon>
        <taxon>Pedaliaceae</taxon>
        <taxon>Sesamum</taxon>
    </lineage>
</organism>
<feature type="domain" description="Reverse transcriptase Ty1/copia-type" evidence="1">
    <location>
        <begin position="11"/>
        <end position="83"/>
    </location>
</feature>
<dbReference type="InterPro" id="IPR013103">
    <property type="entry name" value="RVT_2"/>
</dbReference>
<name>A0AAW2S1I0_SESRA</name>
<reference evidence="2" key="2">
    <citation type="journal article" date="2024" name="Plant">
        <title>Genomic evolution and insights into agronomic trait innovations of Sesamum species.</title>
        <authorList>
            <person name="Miao H."/>
            <person name="Wang L."/>
            <person name="Qu L."/>
            <person name="Liu H."/>
            <person name="Sun Y."/>
            <person name="Le M."/>
            <person name="Wang Q."/>
            <person name="Wei S."/>
            <person name="Zheng Y."/>
            <person name="Lin W."/>
            <person name="Duan Y."/>
            <person name="Cao H."/>
            <person name="Xiong S."/>
            <person name="Wang X."/>
            <person name="Wei L."/>
            <person name="Li C."/>
            <person name="Ma Q."/>
            <person name="Ju M."/>
            <person name="Zhao R."/>
            <person name="Li G."/>
            <person name="Mu C."/>
            <person name="Tian Q."/>
            <person name="Mei H."/>
            <person name="Zhang T."/>
            <person name="Gao T."/>
            <person name="Zhang H."/>
        </authorList>
    </citation>
    <scope>NUCLEOTIDE SEQUENCE</scope>
    <source>
        <strain evidence="2">G02</strain>
    </source>
</reference>
<reference evidence="2" key="1">
    <citation type="submission" date="2020-06" db="EMBL/GenBank/DDBJ databases">
        <authorList>
            <person name="Li T."/>
            <person name="Hu X."/>
            <person name="Zhang T."/>
            <person name="Song X."/>
            <person name="Zhang H."/>
            <person name="Dai N."/>
            <person name="Sheng W."/>
            <person name="Hou X."/>
            <person name="Wei L."/>
        </authorList>
    </citation>
    <scope>NUCLEOTIDE SEQUENCE</scope>
    <source>
        <strain evidence="2">G02</strain>
        <tissue evidence="2">Leaf</tissue>
    </source>
</reference>
<sequence>MEKKLCALESNETWELTTIPHDKKAIGSKWVFKLKMNPDGSVKRYKAWLVVKGYNQIEGVDSFDRFSPVAKTVTKRLLLTTSTVKY</sequence>
<dbReference type="Pfam" id="PF07727">
    <property type="entry name" value="RVT_2"/>
    <property type="match status" value="1"/>
</dbReference>